<feature type="binding site" evidence="8">
    <location>
        <position position="374"/>
    </location>
    <ligand>
        <name>[4Fe-4S] cluster</name>
        <dbReference type="ChEBI" id="CHEBI:49883"/>
        <label>1</label>
    </ligand>
</feature>
<keyword evidence="3 8" id="KW-0479">Metal-binding</keyword>
<dbReference type="InterPro" id="IPR037225">
    <property type="entry name" value="Nuo51_FMN-bd_sf"/>
</dbReference>
<keyword evidence="9" id="KW-0175">Coiled coil</keyword>
<evidence type="ECO:0000313" key="12">
    <source>
        <dbReference type="EMBL" id="UTW02329.1"/>
    </source>
</evidence>
<evidence type="ECO:0000256" key="8">
    <source>
        <dbReference type="HAMAP-Rule" id="MF_00461"/>
    </source>
</evidence>
<protein>
    <recommendedName>
        <fullName evidence="8">Ion-translocating oxidoreductase complex subunit C</fullName>
        <ecNumber evidence="8">7.-.-.-</ecNumber>
    </recommendedName>
    <alternativeName>
        <fullName evidence="8">Rnf electron transport complex subunit C</fullName>
    </alternativeName>
</protein>
<keyword evidence="8" id="KW-1278">Translocase</keyword>
<dbReference type="InterPro" id="IPR017900">
    <property type="entry name" value="4Fe4S_Fe_S_CS"/>
</dbReference>
<dbReference type="EC" id="7.-.-.-" evidence="8"/>
<keyword evidence="1 8" id="KW-0813">Transport</keyword>
<evidence type="ECO:0000313" key="13">
    <source>
        <dbReference type="Proteomes" id="UP001059950"/>
    </source>
</evidence>
<accession>A0ABY5GSK1</accession>
<feature type="binding site" evidence="8">
    <location>
        <position position="384"/>
    </location>
    <ligand>
        <name>[4Fe-4S] cluster</name>
        <dbReference type="ChEBI" id="CHEBI:49883"/>
        <label>2</label>
    </ligand>
</feature>
<dbReference type="InterPro" id="IPR026902">
    <property type="entry name" value="RnfC_N"/>
</dbReference>
<feature type="binding site" evidence="8">
    <location>
        <position position="413"/>
    </location>
    <ligand>
        <name>[4Fe-4S] cluster</name>
        <dbReference type="ChEBI" id="CHEBI:49883"/>
        <label>2</label>
    </ligand>
</feature>
<dbReference type="Pfam" id="PF01512">
    <property type="entry name" value="Complex1_51K"/>
    <property type="match status" value="1"/>
</dbReference>
<dbReference type="NCBIfam" id="NF003454">
    <property type="entry name" value="PRK05035.1"/>
    <property type="match status" value="1"/>
</dbReference>
<name>A0ABY5GSK1_9GAMM</name>
<feature type="binding site" evidence="8">
    <location>
        <position position="419"/>
    </location>
    <ligand>
        <name>[4Fe-4S] cluster</name>
        <dbReference type="ChEBI" id="CHEBI:49883"/>
        <label>2</label>
    </ligand>
</feature>
<evidence type="ECO:0000256" key="3">
    <source>
        <dbReference type="ARBA" id="ARBA00022723"/>
    </source>
</evidence>
<keyword evidence="8" id="KW-0472">Membrane</keyword>
<feature type="domain" description="4Fe-4S ferredoxin-type" evidence="11">
    <location>
        <begin position="365"/>
        <end position="394"/>
    </location>
</feature>
<feature type="domain" description="4Fe-4S ferredoxin-type" evidence="11">
    <location>
        <begin position="404"/>
        <end position="433"/>
    </location>
</feature>
<organism evidence="12 13">
    <name type="scientific">Amphritea atlantica</name>
    <dbReference type="NCBI Taxonomy" id="355243"/>
    <lineage>
        <taxon>Bacteria</taxon>
        <taxon>Pseudomonadati</taxon>
        <taxon>Pseudomonadota</taxon>
        <taxon>Gammaproteobacteria</taxon>
        <taxon>Oceanospirillales</taxon>
        <taxon>Oceanospirillaceae</taxon>
        <taxon>Amphritea</taxon>
    </lineage>
</organism>
<feature type="binding site" evidence="8">
    <location>
        <position position="380"/>
    </location>
    <ligand>
        <name>[4Fe-4S] cluster</name>
        <dbReference type="ChEBI" id="CHEBI:49883"/>
        <label>1</label>
    </ligand>
</feature>
<feature type="compositionally biased region" description="Low complexity" evidence="10">
    <location>
        <begin position="491"/>
        <end position="509"/>
    </location>
</feature>
<dbReference type="Gene3D" id="1.10.287.1490">
    <property type="match status" value="1"/>
</dbReference>
<evidence type="ECO:0000256" key="7">
    <source>
        <dbReference type="ARBA" id="ARBA00023014"/>
    </source>
</evidence>
<dbReference type="InterPro" id="IPR010208">
    <property type="entry name" value="Ion_transpt_RnfC/RsxC"/>
</dbReference>
<gene>
    <name evidence="12" type="primary">rsxC</name>
    <name evidence="8" type="synonym">rnfC</name>
    <name evidence="12" type="ORF">KDX31_13300</name>
</gene>
<feature type="region of interest" description="Disordered" evidence="10">
    <location>
        <begin position="491"/>
        <end position="510"/>
    </location>
</feature>
<dbReference type="InterPro" id="IPR011538">
    <property type="entry name" value="Nuo51_FMN-bd"/>
</dbReference>
<sequence>MKNTVKVHGFHGGIHPPENKKQSTGAPISLAPVPARVILPLQQHIGLPAEPVVSVGDRVLKGQLVAEAVGRISANIHASISGTVVAIAPHPVPHMSGMEAGCLIIESDGRDEWVEHQGIEDYTKLPKQDLIEYIRQSGIAGMGGAGFPTDVKLHLGDDHIVNTLIINAAECEPYITADDMLMRERADEVLGGIEIIAHLLKPLHIMVGIEDNKPQAIRALHAALDNSPLNLDIVITPTKYPSGGEKQLIKLLTGVEVPSGRIPADVGIVCQNIGTTTAIYRAVVRGEPLISRIVTVTGQAAGHKQNYEVRIGTRFTDLLDHSEVRREQMHRLVVGGPMMGITVTNEQIPVIKTTNCLIAGSIEEMPPQPPAQACIRCGMCEQVCPAELLPQQLYWFAKGKEFDKARHHNLFDCIECGACSYVCPSNIPLVQYYRFAKAEIRKEDEEQRKADHARIRFEARLERLEREKIEKEERRKQRAIEAAAAQAAKKDAALSNASTPTASSAAASTGPDLKQLKSNAAIARTKLRKAEKALANAQEKGLEGIETLQATLQQLQLKSDQAEKAYTDAQNTPPQKPTQAAPETDLKQLKNNAAIARTKLKKAEKQLRIAQESGTGDIDTLNAQIAELQAKSLAAEKAYKDAESGNAPAATASVNTAELETDIAAMQGKIDKAEKAWKAAVDSGSPAADKMAAGVDKLKDKLKALQDELTHIRNSASAAPTATADTSELESDIATLQGKVDKAVSAWKAAVESGSPAADKMAAGVDKLKDKLKALQDELTHIRASASAAPAAIADTSELESDIATLQGKVNKAESAWKAAVESGSPAADKMAAGVDKLKDKLTTLQDELAQVKTSAVDTPATITEAEPVTSLKELKQQVSIMRTKLKKAEKQLAELPEGETNPVLEADIAELKARHDAAQAIFNAAEAEKAAAAAQQGIDLKQLKIDAAMARAAVTKAERALSKAEDDHKQTLEEELLAARTEAEKLNSTLERFSE</sequence>
<proteinExistence type="inferred from homology"/>
<dbReference type="SUPFAM" id="SSF142019">
    <property type="entry name" value="Nqo1 FMN-binding domain-like"/>
    <property type="match status" value="1"/>
</dbReference>
<dbReference type="PROSITE" id="PS51379">
    <property type="entry name" value="4FE4S_FER_2"/>
    <property type="match status" value="2"/>
</dbReference>
<evidence type="ECO:0000256" key="6">
    <source>
        <dbReference type="ARBA" id="ARBA00023004"/>
    </source>
</evidence>
<dbReference type="Pfam" id="PF12838">
    <property type="entry name" value="Fer4_7"/>
    <property type="match status" value="1"/>
</dbReference>
<dbReference type="SUPFAM" id="SSF46548">
    <property type="entry name" value="alpha-helical ferredoxin"/>
    <property type="match status" value="1"/>
</dbReference>
<evidence type="ECO:0000256" key="4">
    <source>
        <dbReference type="ARBA" id="ARBA00022737"/>
    </source>
</evidence>
<dbReference type="Proteomes" id="UP001059950">
    <property type="component" value="Chromosome"/>
</dbReference>
<dbReference type="HAMAP" id="MF_00461">
    <property type="entry name" value="RsxC_RnfC"/>
    <property type="match status" value="1"/>
</dbReference>
<comment type="subunit">
    <text evidence="8">The complex is composed of six subunits: RnfA, RnfB, RnfC, RnfD, RnfE and RnfG.</text>
</comment>
<evidence type="ECO:0000256" key="1">
    <source>
        <dbReference type="ARBA" id="ARBA00022448"/>
    </source>
</evidence>
<dbReference type="EMBL" id="CP073344">
    <property type="protein sequence ID" value="UTW02329.1"/>
    <property type="molecule type" value="Genomic_DNA"/>
</dbReference>
<dbReference type="PANTHER" id="PTHR43034">
    <property type="entry name" value="ION-TRANSLOCATING OXIDOREDUCTASE COMPLEX SUBUNIT C"/>
    <property type="match status" value="1"/>
</dbReference>
<feature type="region of interest" description="Disordered" evidence="10">
    <location>
        <begin position="1"/>
        <end position="26"/>
    </location>
</feature>
<dbReference type="PANTHER" id="PTHR43034:SF2">
    <property type="entry name" value="ION-TRANSLOCATING OXIDOREDUCTASE COMPLEX SUBUNIT C"/>
    <property type="match status" value="1"/>
</dbReference>
<dbReference type="Gene3D" id="3.30.70.20">
    <property type="match status" value="1"/>
</dbReference>
<evidence type="ECO:0000256" key="5">
    <source>
        <dbReference type="ARBA" id="ARBA00022982"/>
    </source>
</evidence>
<feature type="coiled-coil region" evidence="9">
    <location>
        <begin position="447"/>
        <end position="489"/>
    </location>
</feature>
<keyword evidence="13" id="KW-1185">Reference proteome</keyword>
<keyword evidence="8" id="KW-1003">Cell membrane</keyword>
<comment type="cofactor">
    <cofactor evidence="8">
        <name>[4Fe-4S] cluster</name>
        <dbReference type="ChEBI" id="CHEBI:49883"/>
    </cofactor>
    <text evidence="8">Binds 2 [4Fe-4S] clusters per subunit.</text>
</comment>
<keyword evidence="6 8" id="KW-0408">Iron</keyword>
<keyword evidence="4 8" id="KW-0677">Repeat</keyword>
<keyword evidence="8" id="KW-0997">Cell inner membrane</keyword>
<feature type="binding site" evidence="8">
    <location>
        <position position="423"/>
    </location>
    <ligand>
        <name>[4Fe-4S] cluster</name>
        <dbReference type="ChEBI" id="CHEBI:49883"/>
        <label>1</label>
    </ligand>
</feature>
<feature type="compositionally biased region" description="Basic and acidic residues" evidence="10">
    <location>
        <begin position="961"/>
        <end position="973"/>
    </location>
</feature>
<evidence type="ECO:0000256" key="2">
    <source>
        <dbReference type="ARBA" id="ARBA00022485"/>
    </source>
</evidence>
<feature type="binding site" evidence="8">
    <location>
        <position position="416"/>
    </location>
    <ligand>
        <name>[4Fe-4S] cluster</name>
        <dbReference type="ChEBI" id="CHEBI:49883"/>
        <label>2</label>
    </ligand>
</feature>
<dbReference type="PROSITE" id="PS00198">
    <property type="entry name" value="4FE4S_FER_1"/>
    <property type="match status" value="1"/>
</dbReference>
<feature type="binding site" evidence="8">
    <location>
        <position position="377"/>
    </location>
    <ligand>
        <name>[4Fe-4S] cluster</name>
        <dbReference type="ChEBI" id="CHEBI:49883"/>
        <label>1</label>
    </ligand>
</feature>
<reference evidence="12" key="1">
    <citation type="submission" date="2021-04" db="EMBL/GenBank/DDBJ databases">
        <title>Oceanospirillales bacteria with DddD are important DMSP degraders in coastal seawater.</title>
        <authorList>
            <person name="Liu J."/>
        </authorList>
    </citation>
    <scope>NUCLEOTIDE SEQUENCE</scope>
    <source>
        <strain evidence="12">GY6</strain>
    </source>
</reference>
<keyword evidence="2 8" id="KW-0004">4Fe-4S</keyword>
<evidence type="ECO:0000256" key="10">
    <source>
        <dbReference type="SAM" id="MobiDB-lite"/>
    </source>
</evidence>
<dbReference type="Gene3D" id="3.40.50.11540">
    <property type="entry name" value="NADH-ubiquinone oxidoreductase 51kDa subunit"/>
    <property type="match status" value="1"/>
</dbReference>
<evidence type="ECO:0000256" key="9">
    <source>
        <dbReference type="SAM" id="Coils"/>
    </source>
</evidence>
<dbReference type="InterPro" id="IPR017896">
    <property type="entry name" value="4Fe4S_Fe-S-bd"/>
</dbReference>
<dbReference type="Pfam" id="PF13375">
    <property type="entry name" value="RnfC_N"/>
    <property type="match status" value="1"/>
</dbReference>
<keyword evidence="7 8" id="KW-0411">Iron-sulfur</keyword>
<evidence type="ECO:0000259" key="11">
    <source>
        <dbReference type="PROSITE" id="PS51379"/>
    </source>
</evidence>
<keyword evidence="5 8" id="KW-0249">Electron transport</keyword>
<dbReference type="NCBIfam" id="TIGR01945">
    <property type="entry name" value="rnfC"/>
    <property type="match status" value="1"/>
</dbReference>
<feature type="region of interest" description="Disordered" evidence="10">
    <location>
        <begin position="961"/>
        <end position="981"/>
    </location>
</feature>
<comment type="subcellular location">
    <subcellularLocation>
        <location evidence="8">Cell inner membrane</location>
        <topology evidence="8">Peripheral membrane protein</topology>
    </subcellularLocation>
</comment>
<feature type="region of interest" description="Disordered" evidence="10">
    <location>
        <begin position="563"/>
        <end position="584"/>
    </location>
</feature>
<comment type="function">
    <text evidence="8">Part of a membrane-bound complex that couples electron transfer with translocation of ions across the membrane.</text>
</comment>
<comment type="similarity">
    <text evidence="8">Belongs to the 4Fe4S bacterial-type ferredoxin family. RnfC subfamily.</text>
</comment>